<sequence>MQQIWQRAQAPTPVFFKRLRSLALVLSAIATAVLTAPVSFPPLVVTVAGYVLTAGTVAGAISQLTVATDATIPALPPDNAAPEPSNNETNE</sequence>
<feature type="transmembrane region" description="Helical" evidence="2">
    <location>
        <begin position="21"/>
        <end position="40"/>
    </location>
</feature>
<keyword evidence="2" id="KW-0812">Transmembrane</keyword>
<accession>A0A2W7RUN5</accession>
<name>A0A2W7RUN5_9BACT</name>
<evidence type="ECO:0000256" key="1">
    <source>
        <dbReference type="SAM" id="MobiDB-lite"/>
    </source>
</evidence>
<feature type="region of interest" description="Disordered" evidence="1">
    <location>
        <begin position="72"/>
        <end position="91"/>
    </location>
</feature>
<proteinExistence type="predicted"/>
<evidence type="ECO:0000313" key="4">
    <source>
        <dbReference type="Proteomes" id="UP000249720"/>
    </source>
</evidence>
<evidence type="ECO:0000256" key="2">
    <source>
        <dbReference type="SAM" id="Phobius"/>
    </source>
</evidence>
<organism evidence="3 4">
    <name type="scientific">Hydrotalea sandarakina</name>
    <dbReference type="NCBI Taxonomy" id="1004304"/>
    <lineage>
        <taxon>Bacteria</taxon>
        <taxon>Pseudomonadati</taxon>
        <taxon>Bacteroidota</taxon>
        <taxon>Chitinophagia</taxon>
        <taxon>Chitinophagales</taxon>
        <taxon>Chitinophagaceae</taxon>
        <taxon>Hydrotalea</taxon>
    </lineage>
</organism>
<keyword evidence="2" id="KW-0472">Membrane</keyword>
<gene>
    <name evidence="3" type="ORF">LX80_01762</name>
</gene>
<keyword evidence="4" id="KW-1185">Reference proteome</keyword>
<reference evidence="3 4" key="1">
    <citation type="submission" date="2018-06" db="EMBL/GenBank/DDBJ databases">
        <title>Genomic Encyclopedia of Archaeal and Bacterial Type Strains, Phase II (KMG-II): from individual species to whole genera.</title>
        <authorList>
            <person name="Goeker M."/>
        </authorList>
    </citation>
    <scope>NUCLEOTIDE SEQUENCE [LARGE SCALE GENOMIC DNA]</scope>
    <source>
        <strain evidence="3 4">DSM 23241</strain>
    </source>
</reference>
<protein>
    <submittedName>
        <fullName evidence="3">Uncharacterized protein</fullName>
    </submittedName>
</protein>
<keyword evidence="2" id="KW-1133">Transmembrane helix</keyword>
<dbReference type="AlphaFoldDB" id="A0A2W7RUN5"/>
<dbReference type="Proteomes" id="UP000249720">
    <property type="component" value="Unassembled WGS sequence"/>
</dbReference>
<dbReference type="EMBL" id="QKZV01000005">
    <property type="protein sequence ID" value="PZX62280.1"/>
    <property type="molecule type" value="Genomic_DNA"/>
</dbReference>
<evidence type="ECO:0000313" key="3">
    <source>
        <dbReference type="EMBL" id="PZX62280.1"/>
    </source>
</evidence>
<comment type="caution">
    <text evidence="3">The sequence shown here is derived from an EMBL/GenBank/DDBJ whole genome shotgun (WGS) entry which is preliminary data.</text>
</comment>